<accession>A0ABS1C1H9</accession>
<protein>
    <submittedName>
        <fullName evidence="2">DUF1311 domain-containing protein</fullName>
    </submittedName>
</protein>
<sequence length="125" mass="14047">MSYLFLILTVIFSIICQGQTLKVDCANASTQAEMHMCAAKAFQKADQELNLVYKEVISRLEKSAKTSFVTAQKSWLLVRDNHCAVYGHLYEGGSMVPLVINTCKTELTQNRVSELKTLLRTLKSQ</sequence>
<dbReference type="EMBL" id="JAEHFX010000004">
    <property type="protein sequence ID" value="MBK0403185.1"/>
    <property type="molecule type" value="Genomic_DNA"/>
</dbReference>
<evidence type="ECO:0000259" key="1">
    <source>
        <dbReference type="Pfam" id="PF07007"/>
    </source>
</evidence>
<dbReference type="Gene3D" id="1.20.1270.180">
    <property type="match status" value="1"/>
</dbReference>
<feature type="domain" description="Lysozyme inhibitor LprI-like N-terminal" evidence="1">
    <location>
        <begin position="25"/>
        <end position="115"/>
    </location>
</feature>
<dbReference type="PANTHER" id="PTHR39176:SF1">
    <property type="entry name" value="PERIPLASMIC PROTEIN"/>
    <property type="match status" value="1"/>
</dbReference>
<name>A0ABS1C1H9_9BACT</name>
<dbReference type="RefSeq" id="WP_200505944.1">
    <property type="nucleotide sequence ID" value="NZ_JAEHFX010000004.1"/>
</dbReference>
<comment type="caution">
    <text evidence="2">The sequence shown here is derived from an EMBL/GenBank/DDBJ whole genome shotgun (WGS) entry which is preliminary data.</text>
</comment>
<dbReference type="Proteomes" id="UP000644147">
    <property type="component" value="Unassembled WGS sequence"/>
</dbReference>
<evidence type="ECO:0000313" key="2">
    <source>
        <dbReference type="EMBL" id="MBK0403185.1"/>
    </source>
</evidence>
<dbReference type="PANTHER" id="PTHR39176">
    <property type="entry name" value="PERIPLASMIC PROTEIN-RELATED"/>
    <property type="match status" value="1"/>
</dbReference>
<keyword evidence="3" id="KW-1185">Reference proteome</keyword>
<gene>
    <name evidence="2" type="ORF">I5M27_09325</name>
</gene>
<reference evidence="2 3" key="1">
    <citation type="submission" date="2020-12" db="EMBL/GenBank/DDBJ databases">
        <title>Bacterial novel species Adhaeribacter sp. BT258 isolated from soil.</title>
        <authorList>
            <person name="Jung H.-Y."/>
        </authorList>
    </citation>
    <scope>NUCLEOTIDE SEQUENCE [LARGE SCALE GENOMIC DNA]</scope>
    <source>
        <strain evidence="2 3">BT258</strain>
    </source>
</reference>
<organism evidence="2 3">
    <name type="scientific">Adhaeribacter terrigena</name>
    <dbReference type="NCBI Taxonomy" id="2793070"/>
    <lineage>
        <taxon>Bacteria</taxon>
        <taxon>Pseudomonadati</taxon>
        <taxon>Bacteroidota</taxon>
        <taxon>Cytophagia</taxon>
        <taxon>Cytophagales</taxon>
        <taxon>Hymenobacteraceae</taxon>
        <taxon>Adhaeribacter</taxon>
    </lineage>
</organism>
<dbReference type="Pfam" id="PF07007">
    <property type="entry name" value="LprI"/>
    <property type="match status" value="1"/>
</dbReference>
<dbReference type="InterPro" id="IPR009739">
    <property type="entry name" value="LprI-like_N"/>
</dbReference>
<proteinExistence type="predicted"/>
<evidence type="ECO:0000313" key="3">
    <source>
        <dbReference type="Proteomes" id="UP000644147"/>
    </source>
</evidence>